<evidence type="ECO:0000256" key="1">
    <source>
        <dbReference type="SAM" id="SignalP"/>
    </source>
</evidence>
<feature type="domain" description="Copper amine oxidase-like N-terminal" evidence="2">
    <location>
        <begin position="30"/>
        <end position="132"/>
    </location>
</feature>
<evidence type="ECO:0000313" key="4">
    <source>
        <dbReference type="Proteomes" id="UP000215145"/>
    </source>
</evidence>
<proteinExistence type="predicted"/>
<keyword evidence="1" id="KW-0732">Signal</keyword>
<keyword evidence="4" id="KW-1185">Reference proteome</keyword>
<dbReference type="Gene3D" id="3.30.457.10">
    <property type="entry name" value="Copper amine oxidase-like, N-terminal domain"/>
    <property type="match status" value="1"/>
</dbReference>
<dbReference type="RefSeq" id="WP_089522590.1">
    <property type="nucleotide sequence ID" value="NZ_NMUQ01000001.1"/>
</dbReference>
<feature type="chain" id="PRO_5012759680" evidence="1">
    <location>
        <begin position="23"/>
        <end position="275"/>
    </location>
</feature>
<gene>
    <name evidence="3" type="ORF">CGZ75_01780</name>
</gene>
<name>A0A229P0I1_9BACL</name>
<feature type="signal peptide" evidence="1">
    <location>
        <begin position="1"/>
        <end position="22"/>
    </location>
</feature>
<dbReference type="Proteomes" id="UP000215145">
    <property type="component" value="Unassembled WGS sequence"/>
</dbReference>
<sequence length="275" mass="30637">MKKVLAGIFAALILSISSPTYAAANMQIKVEGITIASDVKPEIKHNRTMVPLRFISENLGAKVNWSGSKVTLVKNDMQVILKLKNNTAVKNGKPALLDATPYIKNNRIMVPLRFIAETFNCSVEFRNSTVSVEPAPFVLDGVTVKALQHEVYYTMGSIVKQMNVSSYSEAIYHIFENKGSKVDAPARYTSSVIELKPGDYYMSGQFDFLDQKGNSIKRFNLYTLSQSKGNPDVMLYDATENQWYSFTYSAVQSIYQFIDTAGQNGFLTTISDTNP</sequence>
<comment type="caution">
    <text evidence="3">The sequence shown here is derived from an EMBL/GenBank/DDBJ whole genome shotgun (WGS) entry which is preliminary data.</text>
</comment>
<organism evidence="3 4">
    <name type="scientific">Paenibacillus herberti</name>
    <dbReference type="NCBI Taxonomy" id="1619309"/>
    <lineage>
        <taxon>Bacteria</taxon>
        <taxon>Bacillati</taxon>
        <taxon>Bacillota</taxon>
        <taxon>Bacilli</taxon>
        <taxon>Bacillales</taxon>
        <taxon>Paenibacillaceae</taxon>
        <taxon>Paenibacillus</taxon>
    </lineage>
</organism>
<dbReference type="Pfam" id="PF07833">
    <property type="entry name" value="Cu_amine_oxidN1"/>
    <property type="match status" value="1"/>
</dbReference>
<accession>A0A229P0I1</accession>
<evidence type="ECO:0000313" key="3">
    <source>
        <dbReference type="EMBL" id="OXM15494.1"/>
    </source>
</evidence>
<dbReference type="AlphaFoldDB" id="A0A229P0I1"/>
<dbReference type="SUPFAM" id="SSF55383">
    <property type="entry name" value="Copper amine oxidase, domain N"/>
    <property type="match status" value="2"/>
</dbReference>
<dbReference type="EMBL" id="NMUQ01000001">
    <property type="protein sequence ID" value="OXM15494.1"/>
    <property type="molecule type" value="Genomic_DNA"/>
</dbReference>
<evidence type="ECO:0000259" key="2">
    <source>
        <dbReference type="Pfam" id="PF07833"/>
    </source>
</evidence>
<dbReference type="InterPro" id="IPR012854">
    <property type="entry name" value="Cu_amine_oxidase-like_N"/>
</dbReference>
<protein>
    <submittedName>
        <fullName evidence="3">Copper amine oxidase</fullName>
    </submittedName>
</protein>
<dbReference type="InterPro" id="IPR036582">
    <property type="entry name" value="Mao_N_sf"/>
</dbReference>
<reference evidence="3 4" key="1">
    <citation type="submission" date="2017-07" db="EMBL/GenBank/DDBJ databases">
        <title>Paenibacillus herberti R33 genome sequencing and assembly.</title>
        <authorList>
            <person name="Su W."/>
        </authorList>
    </citation>
    <scope>NUCLEOTIDE SEQUENCE [LARGE SCALE GENOMIC DNA]</scope>
    <source>
        <strain evidence="3 4">R33</strain>
    </source>
</reference>
<dbReference type="OrthoDB" id="9778320at2"/>